<reference evidence="9 10" key="1">
    <citation type="submission" date="2019-04" db="EMBL/GenBank/DDBJ databases">
        <authorList>
            <person name="Li Y."/>
            <person name="Wang J."/>
        </authorList>
    </citation>
    <scope>NUCLEOTIDE SEQUENCE [LARGE SCALE GENOMIC DNA]</scope>
    <source>
        <strain evidence="9 10">DSM 14668</strain>
    </source>
</reference>
<evidence type="ECO:0000256" key="3">
    <source>
        <dbReference type="ARBA" id="ARBA00023136"/>
    </source>
</evidence>
<evidence type="ECO:0000313" key="9">
    <source>
        <dbReference type="EMBL" id="TKD06484.1"/>
    </source>
</evidence>
<dbReference type="InterPro" id="IPR036737">
    <property type="entry name" value="OmpA-like_sf"/>
</dbReference>
<dbReference type="AlphaFoldDB" id="A0A4U1JAZ0"/>
<dbReference type="PANTHER" id="PTHR30329">
    <property type="entry name" value="STATOR ELEMENT OF FLAGELLAR MOTOR COMPLEX"/>
    <property type="match status" value="1"/>
</dbReference>
<evidence type="ECO:0000256" key="6">
    <source>
        <dbReference type="SAM" id="MobiDB-lite"/>
    </source>
</evidence>
<feature type="compositionally biased region" description="Basic and acidic residues" evidence="6">
    <location>
        <begin position="347"/>
        <end position="356"/>
    </location>
</feature>
<evidence type="ECO:0000259" key="8">
    <source>
        <dbReference type="PROSITE" id="PS51123"/>
    </source>
</evidence>
<dbReference type="Pfam" id="PF00691">
    <property type="entry name" value="OmpA"/>
    <property type="match status" value="1"/>
</dbReference>
<dbReference type="GO" id="GO:0009279">
    <property type="term" value="C:cell outer membrane"/>
    <property type="evidence" value="ECO:0007669"/>
    <property type="project" value="UniProtKB-SubCell"/>
</dbReference>
<dbReference type="CDD" id="cd07185">
    <property type="entry name" value="OmpA_C-like"/>
    <property type="match status" value="1"/>
</dbReference>
<dbReference type="InterPro" id="IPR003367">
    <property type="entry name" value="Thrombospondin_3-like_rpt"/>
</dbReference>
<comment type="caution">
    <text evidence="9">The sequence shown here is derived from an EMBL/GenBank/DDBJ whole genome shotgun (WGS) entry which is preliminary data.</text>
</comment>
<evidence type="ECO:0000256" key="2">
    <source>
        <dbReference type="ARBA" id="ARBA00022729"/>
    </source>
</evidence>
<evidence type="ECO:0000313" key="10">
    <source>
        <dbReference type="Proteomes" id="UP000309215"/>
    </source>
</evidence>
<dbReference type="OrthoDB" id="5491949at2"/>
<comment type="subcellular location">
    <subcellularLocation>
        <location evidence="1">Cell outer membrane</location>
    </subcellularLocation>
</comment>
<sequence>MRLDRRLGRTRSILAGAAVFLFACPSLAQEASATGALERFQPSVAGDALFGVPSPGVGGHLIPRAKAVVDFGLSPLSIQEGDTRYAIVSQQTFLHVNASLALWDRLLVSLDMPFALAQGGDSPTVLGAQFASPQSAEVGDLRIGARVRLFGEDRGAFQVGLGGYLYTPTGPAGYAAEGAVRGEPHVILGGRVDRFLYSVSVGTTLRASARPHTFDARAGAAVVFGKDFFQVGPELSLSTPFSREVLLDTEDTRISVASPVSAELLVGAKLRPLPFLVVGAAAGPGLTQGYGTPVFSAVGSIGYEPQAAPADKDTDGDDIPDKRDACPETPGPANDDPHKNGCPVDTDGDRIADKQDACPNEPGPKNEDPTKNGCPPDTDGDTLVDTKDACPSEPGAKSADPKKNGCPPDTDEDGILDAVDACPKDPGAPNEDPKKHGCPPDRDADTIPDKTDACPDVPGKPDPEPQHNGCPRVEVTSKEIVIRRQIRFRFGLSSQYQTVDPMSDDLLHEVRDAILQHPEIELIEVQGHADAVGADEYNQILSQSRADSVRAWLIKRGIPPEKLVAKGYGATVPVDSNESKEGRQQNRRANFVIIKKKEP</sequence>
<name>A0A4U1JAZ0_9BACT</name>
<dbReference type="RefSeq" id="WP_136930624.1">
    <property type="nucleotide sequence ID" value="NZ_SSMQ01000019.1"/>
</dbReference>
<dbReference type="Pfam" id="PF02412">
    <property type="entry name" value="TSP_3"/>
    <property type="match status" value="3"/>
</dbReference>
<dbReference type="InterPro" id="IPR028974">
    <property type="entry name" value="TSP_type-3_rpt"/>
</dbReference>
<dbReference type="InterPro" id="IPR006665">
    <property type="entry name" value="OmpA-like"/>
</dbReference>
<evidence type="ECO:0000256" key="4">
    <source>
        <dbReference type="ARBA" id="ARBA00023237"/>
    </source>
</evidence>
<evidence type="ECO:0000256" key="5">
    <source>
        <dbReference type="PROSITE-ProRule" id="PRU00473"/>
    </source>
</evidence>
<dbReference type="InterPro" id="IPR050330">
    <property type="entry name" value="Bact_OuterMem_StrucFunc"/>
</dbReference>
<dbReference type="PRINTS" id="PR01021">
    <property type="entry name" value="OMPADOMAIN"/>
</dbReference>
<dbReference type="EMBL" id="SSMQ01000019">
    <property type="protein sequence ID" value="TKD06484.1"/>
    <property type="molecule type" value="Genomic_DNA"/>
</dbReference>
<dbReference type="PRINTS" id="PR01023">
    <property type="entry name" value="NAFLGMOTY"/>
</dbReference>
<feature type="region of interest" description="Disordered" evidence="6">
    <location>
        <begin position="305"/>
        <end position="471"/>
    </location>
</feature>
<dbReference type="Proteomes" id="UP000309215">
    <property type="component" value="Unassembled WGS sequence"/>
</dbReference>
<dbReference type="PANTHER" id="PTHR30329:SF21">
    <property type="entry name" value="LIPOPROTEIN YIAD-RELATED"/>
    <property type="match status" value="1"/>
</dbReference>
<accession>A0A4U1JAZ0</accession>
<dbReference type="GO" id="GO:0005509">
    <property type="term" value="F:calcium ion binding"/>
    <property type="evidence" value="ECO:0007669"/>
    <property type="project" value="InterPro"/>
</dbReference>
<evidence type="ECO:0000256" key="1">
    <source>
        <dbReference type="ARBA" id="ARBA00004442"/>
    </source>
</evidence>
<dbReference type="PROSITE" id="PS51123">
    <property type="entry name" value="OMPA_2"/>
    <property type="match status" value="1"/>
</dbReference>
<keyword evidence="2 7" id="KW-0732">Signal</keyword>
<gene>
    <name evidence="9" type="ORF">E8A74_19930</name>
</gene>
<dbReference type="SUPFAM" id="SSF103647">
    <property type="entry name" value="TSP type-3 repeat"/>
    <property type="match status" value="2"/>
</dbReference>
<keyword evidence="10" id="KW-1185">Reference proteome</keyword>
<evidence type="ECO:0000256" key="7">
    <source>
        <dbReference type="SAM" id="SignalP"/>
    </source>
</evidence>
<organism evidence="9 10">
    <name type="scientific">Polyangium fumosum</name>
    <dbReference type="NCBI Taxonomy" id="889272"/>
    <lineage>
        <taxon>Bacteria</taxon>
        <taxon>Pseudomonadati</taxon>
        <taxon>Myxococcota</taxon>
        <taxon>Polyangia</taxon>
        <taxon>Polyangiales</taxon>
        <taxon>Polyangiaceae</taxon>
        <taxon>Polyangium</taxon>
    </lineage>
</organism>
<keyword evidence="3 5" id="KW-0472">Membrane</keyword>
<protein>
    <submittedName>
        <fullName evidence="9">OmpA family protein</fullName>
    </submittedName>
</protein>
<dbReference type="InterPro" id="IPR006664">
    <property type="entry name" value="OMP_bac"/>
</dbReference>
<dbReference type="GO" id="GO:0007155">
    <property type="term" value="P:cell adhesion"/>
    <property type="evidence" value="ECO:0007669"/>
    <property type="project" value="InterPro"/>
</dbReference>
<keyword evidence="4" id="KW-0998">Cell outer membrane</keyword>
<feature type="domain" description="OmpA-like" evidence="8">
    <location>
        <begin position="475"/>
        <end position="597"/>
    </location>
</feature>
<dbReference type="Gene3D" id="4.10.1080.10">
    <property type="entry name" value="TSP type-3 repeat"/>
    <property type="match status" value="2"/>
</dbReference>
<proteinExistence type="predicted"/>
<dbReference type="PROSITE" id="PS51257">
    <property type="entry name" value="PROKAR_LIPOPROTEIN"/>
    <property type="match status" value="1"/>
</dbReference>
<feature type="chain" id="PRO_5020461521" evidence="7">
    <location>
        <begin position="29"/>
        <end position="599"/>
    </location>
</feature>
<feature type="region of interest" description="Disordered" evidence="6">
    <location>
        <begin position="575"/>
        <end position="599"/>
    </location>
</feature>
<dbReference type="SUPFAM" id="SSF103088">
    <property type="entry name" value="OmpA-like"/>
    <property type="match status" value="1"/>
</dbReference>
<dbReference type="Gene3D" id="3.30.1330.60">
    <property type="entry name" value="OmpA-like domain"/>
    <property type="match status" value="1"/>
</dbReference>
<feature type="compositionally biased region" description="Basic and acidic residues" evidence="6">
    <location>
        <begin position="431"/>
        <end position="465"/>
    </location>
</feature>
<feature type="signal peptide" evidence="7">
    <location>
        <begin position="1"/>
        <end position="28"/>
    </location>
</feature>